<name>A0A3N9XPI6_9ACTN</name>
<organism evidence="1 2">
    <name type="scientific">Micromonospora ureilytica</name>
    <dbReference type="NCBI Taxonomy" id="709868"/>
    <lineage>
        <taxon>Bacteria</taxon>
        <taxon>Bacillati</taxon>
        <taxon>Actinomycetota</taxon>
        <taxon>Actinomycetes</taxon>
        <taxon>Micromonosporales</taxon>
        <taxon>Micromonosporaceae</taxon>
        <taxon>Micromonospora</taxon>
    </lineage>
</organism>
<accession>A0A3N9XPI6</accession>
<evidence type="ECO:0000313" key="2">
    <source>
        <dbReference type="Proteomes" id="UP000278981"/>
    </source>
</evidence>
<gene>
    <name evidence="1" type="ORF">DDE19_34565</name>
</gene>
<sequence length="680" mass="72064">MEVPTMPELIVYRFNALMSVRSRFDSTRDLVMPANLAYAESMVGMWHSGLPQVTLVPSTATDAQVWPVMSAVGTKIHDTADDNCPINTGWSYVGGNHGYNVGNQIVVANHGKTTVDVGSQWTDGTRTFTLLAITSADSLLFGNPYTIVDGIAQGARVKPAAPLTHLSGATHKTTVPITGLTPDVQIRPATHSHTVTVELDGRPVPDGRFTGQELTIRESYLIPSYQGMIDTARANIGTPIATIMSRIPSLCRISNVYRWSQGGLVVGQTVAALARFTVNAGVTQCQPLTPVAGGTRLQFMPNVGAAGGLNWSVWANIDTLPVLTDFTPATLKNPLMPASSMTQWVVTSGQVQQWGIAVGLLPVADGVPEIRARHTTAKGWFISSTLKKNYPQLVWGRTLDAGESVTGTAYRRYLAPPSAATEIVVSDSTHDFVMIERVDPVAQTQMAAPQLFHRLLVPAGPTNLTVPDRVAVTGISYGMTVPTGYGMWRAEPDPAPVGPLPGATCPRGSYFLPLAGPTQTVTYTGAYQSLLLHPVYLAEPTPVDRVCVEVTVAGTGVVRHGVYAHDPATGRPAVLGPIADFGSVTVTSVGVRESVLTAPVMLPAGWHWYGHVWQTSGITPPTLRVSSAGAATTLNLGTSSAAMTGDRFGYAVTGTTGALGAITIAGVHQLPPPRVAYRRA</sequence>
<evidence type="ECO:0000313" key="1">
    <source>
        <dbReference type="EMBL" id="RQX08637.1"/>
    </source>
</evidence>
<dbReference type="AlphaFoldDB" id="A0A3N9XPI6"/>
<dbReference type="EMBL" id="QDGB01000439">
    <property type="protein sequence ID" value="RQX08637.1"/>
    <property type="molecule type" value="Genomic_DNA"/>
</dbReference>
<protein>
    <submittedName>
        <fullName evidence="1">Uncharacterized protein</fullName>
    </submittedName>
</protein>
<proteinExistence type="predicted"/>
<reference evidence="1 2" key="1">
    <citation type="submission" date="2018-04" db="EMBL/GenBank/DDBJ databases">
        <title>Micromonosporas from Atacama Desert.</title>
        <authorList>
            <person name="Carro L."/>
            <person name="Klenk H.-P."/>
            <person name="Goodfellow M."/>
        </authorList>
    </citation>
    <scope>NUCLEOTIDE SEQUENCE [LARGE SCALE GENOMIC DNA]</scope>
    <source>
        <strain evidence="1 2">LB19</strain>
    </source>
</reference>
<dbReference type="Proteomes" id="UP000278981">
    <property type="component" value="Unassembled WGS sequence"/>
</dbReference>
<comment type="caution">
    <text evidence="1">The sequence shown here is derived from an EMBL/GenBank/DDBJ whole genome shotgun (WGS) entry which is preliminary data.</text>
</comment>